<evidence type="ECO:0000313" key="2">
    <source>
        <dbReference type="EMBL" id="KAL1259047.1"/>
    </source>
</evidence>
<dbReference type="Proteomes" id="UP001558613">
    <property type="component" value="Unassembled WGS sequence"/>
</dbReference>
<dbReference type="EMBL" id="JAYMGO010000016">
    <property type="protein sequence ID" value="KAL1259047.1"/>
    <property type="molecule type" value="Genomic_DNA"/>
</dbReference>
<proteinExistence type="predicted"/>
<evidence type="ECO:0000313" key="3">
    <source>
        <dbReference type="Proteomes" id="UP001558613"/>
    </source>
</evidence>
<keyword evidence="3" id="KW-1185">Reference proteome</keyword>
<dbReference type="Gene3D" id="3.30.420.10">
    <property type="entry name" value="Ribonuclease H-like superfamily/Ribonuclease H"/>
    <property type="match status" value="1"/>
</dbReference>
<sequence>MDLVGPLPKSGRGHEHILVIVDYATRYPEAVSLRKATLKVIANELFLLSSRVGSSSLSLLHGRRENWSCELQSETTRKKENNSNLSHQPPEEMGWKPGPTGGLCAHRTRGCGHQP</sequence>
<gene>
    <name evidence="2" type="ORF">QQF64_009624</name>
</gene>
<organism evidence="2 3">
    <name type="scientific">Cirrhinus molitorella</name>
    <name type="common">mud carp</name>
    <dbReference type="NCBI Taxonomy" id="172907"/>
    <lineage>
        <taxon>Eukaryota</taxon>
        <taxon>Metazoa</taxon>
        <taxon>Chordata</taxon>
        <taxon>Craniata</taxon>
        <taxon>Vertebrata</taxon>
        <taxon>Euteleostomi</taxon>
        <taxon>Actinopterygii</taxon>
        <taxon>Neopterygii</taxon>
        <taxon>Teleostei</taxon>
        <taxon>Ostariophysi</taxon>
        <taxon>Cypriniformes</taxon>
        <taxon>Cyprinidae</taxon>
        <taxon>Labeoninae</taxon>
        <taxon>Labeonini</taxon>
        <taxon>Cirrhinus</taxon>
    </lineage>
</organism>
<dbReference type="SUPFAM" id="SSF53098">
    <property type="entry name" value="Ribonuclease H-like"/>
    <property type="match status" value="1"/>
</dbReference>
<dbReference type="InterPro" id="IPR012337">
    <property type="entry name" value="RNaseH-like_sf"/>
</dbReference>
<name>A0ABR3M5A1_9TELE</name>
<accession>A0ABR3M5A1</accession>
<dbReference type="InterPro" id="IPR036397">
    <property type="entry name" value="RNaseH_sf"/>
</dbReference>
<reference evidence="2 3" key="1">
    <citation type="submission" date="2023-09" db="EMBL/GenBank/DDBJ databases">
        <authorList>
            <person name="Wang M."/>
        </authorList>
    </citation>
    <scope>NUCLEOTIDE SEQUENCE [LARGE SCALE GENOMIC DNA]</scope>
    <source>
        <strain evidence="2">GT-2023</strain>
        <tissue evidence="2">Liver</tissue>
    </source>
</reference>
<evidence type="ECO:0000256" key="1">
    <source>
        <dbReference type="SAM" id="MobiDB-lite"/>
    </source>
</evidence>
<protein>
    <submittedName>
        <fullName evidence="2">Uncharacterized protein</fullName>
    </submittedName>
</protein>
<feature type="region of interest" description="Disordered" evidence="1">
    <location>
        <begin position="70"/>
        <end position="115"/>
    </location>
</feature>
<feature type="compositionally biased region" description="Basic residues" evidence="1">
    <location>
        <begin position="106"/>
        <end position="115"/>
    </location>
</feature>
<comment type="caution">
    <text evidence="2">The sequence shown here is derived from an EMBL/GenBank/DDBJ whole genome shotgun (WGS) entry which is preliminary data.</text>
</comment>